<evidence type="ECO:0000256" key="1">
    <source>
        <dbReference type="SAM" id="SignalP"/>
    </source>
</evidence>
<dbReference type="AlphaFoldDB" id="A0A0S3R7K9"/>
<protein>
    <recommendedName>
        <fullName evidence="4">Secreted protein</fullName>
    </recommendedName>
</protein>
<proteinExistence type="predicted"/>
<evidence type="ECO:0000313" key="2">
    <source>
        <dbReference type="EMBL" id="BAT76574.1"/>
    </source>
</evidence>
<evidence type="ECO:0000313" key="3">
    <source>
        <dbReference type="Proteomes" id="UP000291084"/>
    </source>
</evidence>
<keyword evidence="1" id="KW-0732">Signal</keyword>
<organism evidence="2 3">
    <name type="scientific">Vigna angularis var. angularis</name>
    <dbReference type="NCBI Taxonomy" id="157739"/>
    <lineage>
        <taxon>Eukaryota</taxon>
        <taxon>Viridiplantae</taxon>
        <taxon>Streptophyta</taxon>
        <taxon>Embryophyta</taxon>
        <taxon>Tracheophyta</taxon>
        <taxon>Spermatophyta</taxon>
        <taxon>Magnoliopsida</taxon>
        <taxon>eudicotyledons</taxon>
        <taxon>Gunneridae</taxon>
        <taxon>Pentapetalae</taxon>
        <taxon>rosids</taxon>
        <taxon>fabids</taxon>
        <taxon>Fabales</taxon>
        <taxon>Fabaceae</taxon>
        <taxon>Papilionoideae</taxon>
        <taxon>50 kb inversion clade</taxon>
        <taxon>NPAAA clade</taxon>
        <taxon>indigoferoid/millettioid clade</taxon>
        <taxon>Phaseoleae</taxon>
        <taxon>Vigna</taxon>
    </lineage>
</organism>
<accession>A0A0S3R7K9</accession>
<gene>
    <name evidence="2" type="primary">Vigan.01G459600</name>
    <name evidence="2" type="ORF">VIGAN_01459600</name>
</gene>
<name>A0A0S3R7K9_PHAAN</name>
<sequence>MQYKMAGTFFRLFVILLGLSHLMCLKAVPVTRIENIMQGPQVHLTPENSHKVVCTLIPYAYSFPCCLRHVKHCFLTRHHVNEFMFLLFKHRLSLRNTGTWRNQPLLRGWSWNSSIIPHQGLMVVTHQKHHSVLNAVGSCLYSIILYKWP</sequence>
<evidence type="ECO:0008006" key="4">
    <source>
        <dbReference type="Google" id="ProtNLM"/>
    </source>
</evidence>
<keyword evidence="3" id="KW-1185">Reference proteome</keyword>
<feature type="signal peptide" evidence="1">
    <location>
        <begin position="1"/>
        <end position="27"/>
    </location>
</feature>
<reference evidence="2 3" key="1">
    <citation type="journal article" date="2015" name="Sci. Rep.">
        <title>The power of single molecule real-time sequencing technology in the de novo assembly of a eukaryotic genome.</title>
        <authorList>
            <person name="Sakai H."/>
            <person name="Naito K."/>
            <person name="Ogiso-Tanaka E."/>
            <person name="Takahashi Y."/>
            <person name="Iseki K."/>
            <person name="Muto C."/>
            <person name="Satou K."/>
            <person name="Teruya K."/>
            <person name="Shiroma A."/>
            <person name="Shimoji M."/>
            <person name="Hirano T."/>
            <person name="Itoh T."/>
            <person name="Kaga A."/>
            <person name="Tomooka N."/>
        </authorList>
    </citation>
    <scope>NUCLEOTIDE SEQUENCE [LARGE SCALE GENOMIC DNA]</scope>
    <source>
        <strain evidence="3">cv. Shumari</strain>
    </source>
</reference>
<feature type="chain" id="PRO_5006616833" description="Secreted protein" evidence="1">
    <location>
        <begin position="28"/>
        <end position="149"/>
    </location>
</feature>
<dbReference type="OrthoDB" id="747636at2759"/>
<dbReference type="EMBL" id="AP015034">
    <property type="protein sequence ID" value="BAT76574.1"/>
    <property type="molecule type" value="Genomic_DNA"/>
</dbReference>
<dbReference type="Proteomes" id="UP000291084">
    <property type="component" value="Chromosome 1"/>
</dbReference>